<feature type="non-terminal residue" evidence="2">
    <location>
        <position position="188"/>
    </location>
</feature>
<dbReference type="NCBIfam" id="NF040570">
    <property type="entry name" value="guided_TnpB"/>
    <property type="match status" value="1"/>
</dbReference>
<protein>
    <submittedName>
        <fullName evidence="2">Helix-turn-helix domain-containing protein</fullName>
    </submittedName>
</protein>
<dbReference type="RefSeq" id="WP_262065504.1">
    <property type="nucleotide sequence ID" value="NZ_JAMXOD010000005.1"/>
</dbReference>
<organism evidence="2 3">
    <name type="scientific">Aequitasia blattaphilus</name>
    <dbReference type="NCBI Taxonomy" id="2949332"/>
    <lineage>
        <taxon>Bacteria</taxon>
        <taxon>Bacillati</taxon>
        <taxon>Bacillota</taxon>
        <taxon>Clostridia</taxon>
        <taxon>Lachnospirales</taxon>
        <taxon>Lachnospiraceae</taxon>
        <taxon>Aequitasia</taxon>
    </lineage>
</organism>
<keyword evidence="3" id="KW-1185">Reference proteome</keyword>
<dbReference type="InterPro" id="IPR021027">
    <property type="entry name" value="Transposase_put_HTH"/>
</dbReference>
<dbReference type="Pfam" id="PF12323">
    <property type="entry name" value="HTH_OrfB_IS605"/>
    <property type="match status" value="1"/>
</dbReference>
<sequence>MKQEKRENKAIKVRLYPNKEQEEQLKKTFGCCRFLYNQMLADKIEEYKKNQKMLKNTPASYKREYSWLKEVDSLALANVQRHLEKAYQNFFKQPKVGFPNFKSKHHSKASYTTNLVNGNIRIEKHRLKLPKISSIRMILHREIPSNYQLKSVTISREPSGKYYASLLFSYESQVREGKERAENILGID</sequence>
<dbReference type="Proteomes" id="UP001523566">
    <property type="component" value="Unassembled WGS sequence"/>
</dbReference>
<proteinExistence type="predicted"/>
<evidence type="ECO:0000313" key="3">
    <source>
        <dbReference type="Proteomes" id="UP001523566"/>
    </source>
</evidence>
<evidence type="ECO:0000259" key="1">
    <source>
        <dbReference type="Pfam" id="PF12323"/>
    </source>
</evidence>
<name>A0ABT1E7B2_9FIRM</name>
<evidence type="ECO:0000313" key="2">
    <source>
        <dbReference type="EMBL" id="MCP1101715.1"/>
    </source>
</evidence>
<dbReference type="EMBL" id="JAMZFW010000005">
    <property type="protein sequence ID" value="MCP1101715.1"/>
    <property type="molecule type" value="Genomic_DNA"/>
</dbReference>
<gene>
    <name evidence="2" type="ORF">NK125_04705</name>
</gene>
<reference evidence="2 3" key="1">
    <citation type="journal article" date="2022" name="Genome Biol. Evol.">
        <title>Host diet, physiology and behaviors set the stage for Lachnospiraceae cladogenesis.</title>
        <authorList>
            <person name="Vera-Ponce De Leon A."/>
            <person name="Schneider M."/>
            <person name="Jahnes B.C."/>
            <person name="Sadowski V."/>
            <person name="Camuy-Velez L.A."/>
            <person name="Duan J."/>
            <person name="Sabree Z.L."/>
        </authorList>
    </citation>
    <scope>NUCLEOTIDE SEQUENCE [LARGE SCALE GENOMIC DNA]</scope>
    <source>
        <strain evidence="2 3">PAL113</strain>
    </source>
</reference>
<accession>A0ABT1E7B2</accession>
<comment type="caution">
    <text evidence="2">The sequence shown here is derived from an EMBL/GenBank/DDBJ whole genome shotgun (WGS) entry which is preliminary data.</text>
</comment>
<feature type="domain" description="Transposase putative helix-turn-helix" evidence="1">
    <location>
        <begin position="8"/>
        <end position="52"/>
    </location>
</feature>